<accession>A0A3A9ISD2</accession>
<dbReference type="EMBL" id="RAWX01000005">
    <property type="protein sequence ID" value="RKJ85677.1"/>
    <property type="molecule type" value="Genomic_DNA"/>
</dbReference>
<dbReference type="Proteomes" id="UP000281725">
    <property type="component" value="Unassembled WGS sequence"/>
</dbReference>
<evidence type="ECO:0000313" key="2">
    <source>
        <dbReference type="Proteomes" id="UP000281725"/>
    </source>
</evidence>
<reference evidence="1 2" key="1">
    <citation type="submission" date="2018-09" db="EMBL/GenBank/DDBJ databases">
        <title>Genome sequencing of Aeromonas veronii MS-17-88.</title>
        <authorList>
            <person name="Tekedar H.C."/>
            <person name="Arick M.A."/>
            <person name="Hsu C.-Y."/>
            <person name="Thrash A."/>
            <person name="Karsi A."/>
            <person name="Lawrence M.L."/>
            <person name="Abdelhamed H."/>
        </authorList>
    </citation>
    <scope>NUCLEOTIDE SEQUENCE [LARGE SCALE GENOMIC DNA]</scope>
    <source>
        <strain evidence="1 2">MS 17-88</strain>
    </source>
</reference>
<organism evidence="1 2">
    <name type="scientific">Aeromonas veronii</name>
    <dbReference type="NCBI Taxonomy" id="654"/>
    <lineage>
        <taxon>Bacteria</taxon>
        <taxon>Pseudomonadati</taxon>
        <taxon>Pseudomonadota</taxon>
        <taxon>Gammaproteobacteria</taxon>
        <taxon>Aeromonadales</taxon>
        <taxon>Aeromonadaceae</taxon>
        <taxon>Aeromonas</taxon>
    </lineage>
</organism>
<sequence>MSESGRSFFYKDTYPNDELVRDGAHVINDDTIIVSKKKDGKSYALFLGDKSEHVGWVDSKDIKEIPTTIAVDWAGSYKDSSNLKKIKVKMLDNKLLQITE</sequence>
<name>A0A3A9ISD2_AERVE</name>
<comment type="caution">
    <text evidence="1">The sequence shown here is derived from an EMBL/GenBank/DDBJ whole genome shotgun (WGS) entry which is preliminary data.</text>
</comment>
<protein>
    <submittedName>
        <fullName evidence="1">Uncharacterized protein</fullName>
    </submittedName>
</protein>
<dbReference type="AlphaFoldDB" id="A0A3A9ISD2"/>
<gene>
    <name evidence="1" type="ORF">D6R50_21015</name>
</gene>
<proteinExistence type="predicted"/>
<evidence type="ECO:0000313" key="1">
    <source>
        <dbReference type="EMBL" id="RKJ85677.1"/>
    </source>
</evidence>